<feature type="binding site" evidence="7">
    <location>
        <begin position="319"/>
        <end position="320"/>
    </location>
    <ligand>
        <name>FMN</name>
        <dbReference type="ChEBI" id="CHEBI:58210"/>
    </ligand>
</feature>
<keyword evidence="4" id="KW-0560">Oxidoreductase</keyword>
<dbReference type="InterPro" id="IPR012133">
    <property type="entry name" value="Alpha-hydoxy_acid_DH_FMN"/>
</dbReference>
<dbReference type="InterPro" id="IPR013785">
    <property type="entry name" value="Aldolase_TIM"/>
</dbReference>
<keyword evidence="10" id="KW-1185">Reference proteome</keyword>
<dbReference type="Proteomes" id="UP000694660">
    <property type="component" value="Unassembled WGS sequence"/>
</dbReference>
<feature type="binding site" evidence="7">
    <location>
        <position position="167"/>
    </location>
    <ligand>
        <name>glyoxylate</name>
        <dbReference type="ChEBI" id="CHEBI:36655"/>
    </ligand>
</feature>
<dbReference type="InterPro" id="IPR037396">
    <property type="entry name" value="FMN_HAD"/>
</dbReference>
<dbReference type="InterPro" id="IPR000262">
    <property type="entry name" value="FMN-dep_DH"/>
</dbReference>
<dbReference type="EMBL" id="JAEKFT010000004">
    <property type="protein sequence ID" value="MBT0960456.1"/>
    <property type="molecule type" value="Genomic_DNA"/>
</dbReference>
<feature type="binding site" evidence="7">
    <location>
        <position position="36"/>
    </location>
    <ligand>
        <name>glyoxylate</name>
        <dbReference type="ChEBI" id="CHEBI:36655"/>
    </ligand>
</feature>
<dbReference type="AlphaFoldDB" id="A0A944D8T0"/>
<evidence type="ECO:0000256" key="3">
    <source>
        <dbReference type="ARBA" id="ARBA00022643"/>
    </source>
</evidence>
<organism evidence="9 10">
    <name type="scientific">Denitromonas iodatirespirans</name>
    <dbReference type="NCBI Taxonomy" id="2795389"/>
    <lineage>
        <taxon>Bacteria</taxon>
        <taxon>Pseudomonadati</taxon>
        <taxon>Pseudomonadota</taxon>
        <taxon>Betaproteobacteria</taxon>
        <taxon>Rhodocyclales</taxon>
        <taxon>Zoogloeaceae</taxon>
        <taxon>Denitromonas</taxon>
    </lineage>
</organism>
<name>A0A944D8T0_DENI1</name>
<sequence>MTHRPPPLERIPREIAAVTDYEAFARERLDDNAWAYLNGAAADELSARWNREAFERLRLESRVLAEVAGGHTRLELFGQPFAHPVMLAPLAYQRLAHPHGELASAMAASAMAAGMVVSTLASASLEEIAAASEAPLWFQLYVQPDPGANRALIERAEAAGYRALVITVDAPINGVRNREQRAGFHLPAGVEAVNLHGLPTPAPRELAPDASIVFDGLMARAPTWRDIARLREHTRLPVLLKGVMSVADARQAQAIGIDGLIVSNHGGRVLDTLPASLDALPPIAEAVGNAMPLLLDGGIRRGTDVFKALALGARAVLIGRPYAYALAAAGALGVAHVLKLLREELEVAMALTGCATLADIDRSRLA</sequence>
<evidence type="ECO:0000256" key="5">
    <source>
        <dbReference type="ARBA" id="ARBA00024042"/>
    </source>
</evidence>
<feature type="domain" description="FMN hydroxy acid dehydrogenase" evidence="8">
    <location>
        <begin position="10"/>
        <end position="366"/>
    </location>
</feature>
<evidence type="ECO:0000256" key="7">
    <source>
        <dbReference type="PIRSR" id="PIRSR000138-2"/>
    </source>
</evidence>
<evidence type="ECO:0000256" key="2">
    <source>
        <dbReference type="ARBA" id="ARBA00022630"/>
    </source>
</evidence>
<feature type="binding site" evidence="7">
    <location>
        <begin position="89"/>
        <end position="91"/>
    </location>
    <ligand>
        <name>FMN</name>
        <dbReference type="ChEBI" id="CHEBI:58210"/>
    </ligand>
</feature>
<evidence type="ECO:0000259" key="8">
    <source>
        <dbReference type="PROSITE" id="PS51349"/>
    </source>
</evidence>
<protein>
    <submittedName>
        <fullName evidence="9">Alpha-hydroxy-acid oxidizing protein</fullName>
    </submittedName>
</protein>
<feature type="binding site" evidence="7">
    <location>
        <position position="263"/>
    </location>
    <ligand>
        <name>glyoxylate</name>
        <dbReference type="ChEBI" id="CHEBI:36655"/>
    </ligand>
</feature>
<reference evidence="10" key="1">
    <citation type="journal article" date="2022" name="ISME J.">
        <title>Genetic and phylogenetic analysis of dissimilatory iodate-reducing bacteria identifies potential niches across the world's oceans.</title>
        <authorList>
            <person name="Reyes-Umana V."/>
            <person name="Henning Z."/>
            <person name="Lee K."/>
            <person name="Barnum T.P."/>
            <person name="Coates J.D."/>
        </authorList>
    </citation>
    <scope>NUCLEOTIDE SEQUENCE [LARGE SCALE GENOMIC DNA]</scope>
    <source>
        <strain evidence="10">IR12</strain>
    </source>
</reference>
<comment type="caution">
    <text evidence="9">The sequence shown here is derived from an EMBL/GenBank/DDBJ whole genome shotgun (WGS) entry which is preliminary data.</text>
</comment>
<feature type="binding site" evidence="7">
    <location>
        <position position="176"/>
    </location>
    <ligand>
        <name>glyoxylate</name>
        <dbReference type="ChEBI" id="CHEBI:36655"/>
    </ligand>
</feature>
<feature type="binding site" evidence="7">
    <location>
        <begin position="296"/>
        <end position="300"/>
    </location>
    <ligand>
        <name>FMN</name>
        <dbReference type="ChEBI" id="CHEBI:58210"/>
    </ligand>
</feature>
<dbReference type="CDD" id="cd02809">
    <property type="entry name" value="alpha_hydroxyacid_oxid_FMN"/>
    <property type="match status" value="1"/>
</dbReference>
<keyword evidence="3 7" id="KW-0288">FMN</keyword>
<feature type="binding site" evidence="7">
    <location>
        <position position="268"/>
    </location>
    <ligand>
        <name>glyoxylate</name>
        <dbReference type="ChEBI" id="CHEBI:36655"/>
    </ligand>
</feature>
<feature type="binding site" evidence="7">
    <location>
        <position position="118"/>
    </location>
    <ligand>
        <name>FMN</name>
        <dbReference type="ChEBI" id="CHEBI:58210"/>
    </ligand>
</feature>
<proteinExistence type="inferred from homology"/>
<feature type="active site" description="Proton acceptor" evidence="6">
    <location>
        <position position="265"/>
    </location>
</feature>
<dbReference type="PANTHER" id="PTHR10578">
    <property type="entry name" value="S -2-HYDROXY-ACID OXIDASE-RELATED"/>
    <property type="match status" value="1"/>
</dbReference>
<dbReference type="PROSITE" id="PS51349">
    <property type="entry name" value="FMN_HYDROXY_ACID_DH_2"/>
    <property type="match status" value="1"/>
</dbReference>
<dbReference type="Pfam" id="PF01070">
    <property type="entry name" value="FMN_dh"/>
    <property type="match status" value="1"/>
</dbReference>
<feature type="binding site" evidence="7">
    <location>
        <position position="241"/>
    </location>
    <ligand>
        <name>FMN</name>
        <dbReference type="ChEBI" id="CHEBI:58210"/>
    </ligand>
</feature>
<keyword evidence="2 7" id="KW-0285">Flavoprotein</keyword>
<comment type="similarity">
    <text evidence="5">Belongs to the FMN-dependent alpha-hydroxy acid dehydrogenase family.</text>
</comment>
<dbReference type="PIRSF" id="PIRSF000138">
    <property type="entry name" value="Al-hdrx_acd_dh"/>
    <property type="match status" value="1"/>
</dbReference>
<dbReference type="GO" id="GO:0016614">
    <property type="term" value="F:oxidoreductase activity, acting on CH-OH group of donors"/>
    <property type="evidence" value="ECO:0007669"/>
    <property type="project" value="UniProtKB-ARBA"/>
</dbReference>
<accession>A0A944D8T0</accession>
<evidence type="ECO:0000313" key="10">
    <source>
        <dbReference type="Proteomes" id="UP000694660"/>
    </source>
</evidence>
<evidence type="ECO:0000256" key="6">
    <source>
        <dbReference type="PIRSR" id="PIRSR000138-1"/>
    </source>
</evidence>
<dbReference type="RefSeq" id="WP_214360218.1">
    <property type="nucleotide sequence ID" value="NZ_JAEKFT010000004.1"/>
</dbReference>
<feature type="binding site" evidence="7">
    <location>
        <position position="139"/>
    </location>
    <ligand>
        <name>FMN</name>
        <dbReference type="ChEBI" id="CHEBI:58210"/>
    </ligand>
</feature>
<dbReference type="FunFam" id="3.20.20.70:FF:000029">
    <property type="entry name" value="L-lactate dehydrogenase"/>
    <property type="match status" value="1"/>
</dbReference>
<evidence type="ECO:0000313" key="9">
    <source>
        <dbReference type="EMBL" id="MBT0960456.1"/>
    </source>
</evidence>
<evidence type="ECO:0000256" key="1">
    <source>
        <dbReference type="ARBA" id="ARBA00001917"/>
    </source>
</evidence>
<dbReference type="Gene3D" id="3.20.20.70">
    <property type="entry name" value="Aldolase class I"/>
    <property type="match status" value="1"/>
</dbReference>
<dbReference type="SUPFAM" id="SSF51395">
    <property type="entry name" value="FMN-linked oxidoreductases"/>
    <property type="match status" value="1"/>
</dbReference>
<feature type="binding site" evidence="7">
    <location>
        <position position="265"/>
    </location>
    <ligand>
        <name>glyoxylate</name>
        <dbReference type="ChEBI" id="CHEBI:36655"/>
    </ligand>
</feature>
<gene>
    <name evidence="9" type="ORF">I8J34_04640</name>
</gene>
<comment type="cofactor">
    <cofactor evidence="1">
        <name>FMN</name>
        <dbReference type="ChEBI" id="CHEBI:58210"/>
    </cofactor>
</comment>
<evidence type="ECO:0000256" key="4">
    <source>
        <dbReference type="ARBA" id="ARBA00023002"/>
    </source>
</evidence>
<dbReference type="PANTHER" id="PTHR10578:SF107">
    <property type="entry name" value="2-HYDROXYACID OXIDASE 1"/>
    <property type="match status" value="1"/>
</dbReference>
<feature type="binding site" evidence="7">
    <location>
        <position position="141"/>
    </location>
    <ligand>
        <name>glyoxylate</name>
        <dbReference type="ChEBI" id="CHEBI:36655"/>
    </ligand>
</feature>
<dbReference type="GO" id="GO:0010181">
    <property type="term" value="F:FMN binding"/>
    <property type="evidence" value="ECO:0007669"/>
    <property type="project" value="InterPro"/>
</dbReference>